<dbReference type="GO" id="GO:0016491">
    <property type="term" value="F:oxidoreductase activity"/>
    <property type="evidence" value="ECO:0007669"/>
    <property type="project" value="UniProtKB-KW"/>
</dbReference>
<accession>A0ABD6N0N2</accession>
<comment type="caution">
    <text evidence="3">The sequence shown here is derived from an EMBL/GenBank/DDBJ whole genome shotgun (WGS) entry which is preliminary data.</text>
</comment>
<reference evidence="3 4" key="1">
    <citation type="submission" date="2018-06" db="EMBL/GenBank/DDBJ databases">
        <title>Bacteria isolated from soil of Wuhan.</title>
        <authorList>
            <person name="Xiang W."/>
            <person name="Huang C."/>
        </authorList>
    </citation>
    <scope>NUCLEOTIDE SEQUENCE [LARGE SCALE GENOMIC DNA]</scope>
    <source>
        <strain evidence="4">xwS4</strain>
    </source>
</reference>
<name>A0ABD6N0N2_9PSED</name>
<feature type="domain" description="FAD dependent oxidoreductase" evidence="2">
    <location>
        <begin position="32"/>
        <end position="383"/>
    </location>
</feature>
<evidence type="ECO:0000259" key="2">
    <source>
        <dbReference type="Pfam" id="PF01266"/>
    </source>
</evidence>
<proteinExistence type="predicted"/>
<protein>
    <recommendedName>
        <fullName evidence="2">FAD dependent oxidoreductase domain-containing protein</fullName>
    </recommendedName>
</protein>
<dbReference type="PANTHER" id="PTHR13847">
    <property type="entry name" value="SARCOSINE DEHYDROGENASE-RELATED"/>
    <property type="match status" value="1"/>
</dbReference>
<dbReference type="InterPro" id="IPR006076">
    <property type="entry name" value="FAD-dep_OxRdtase"/>
</dbReference>
<dbReference type="Gene3D" id="3.50.50.60">
    <property type="entry name" value="FAD/NAD(P)-binding domain"/>
    <property type="match status" value="1"/>
</dbReference>
<keyword evidence="1" id="KW-0560">Oxidoreductase</keyword>
<organism evidence="3 4">
    <name type="scientific">Pseudomonas hunanensis</name>
    <dbReference type="NCBI Taxonomy" id="1247546"/>
    <lineage>
        <taxon>Bacteria</taxon>
        <taxon>Pseudomonadati</taxon>
        <taxon>Pseudomonadota</taxon>
        <taxon>Gammaproteobacteria</taxon>
        <taxon>Pseudomonadales</taxon>
        <taxon>Pseudomonadaceae</taxon>
        <taxon>Pseudomonas</taxon>
    </lineage>
</organism>
<sequence length="428" mass="46438">MPLPEPRDSNCWYAASSQATAYPTLSQDLDCDVCIVGGGVTGVSAALHLAERGLRAVLLEANQIGWAASGRNGGMMTAYADLDPAPLDKALGSEHASRYWQLAERAQENLHVLVARYTIDCELKSGALTAANTPRHFRQLSERLATFTRQHPLRDARLLDAGEMREQLGTDIYAGGLLLPRLPALHPLKLTRGLATAATGHGALLFEHSPVQRYQEDALGVRVYCANGRQVQARHLLLASNAYLGDLQPALSKRFVALYSSMIATAPLPNALARAIFKQDVAVLETQQQMRYYRLSGDGRMLFGGGGVMSGRDAHVVRPLLSRMLRGLFPQLAEVPVEHVWGGWFGMTLFGDTPDVGRLSTRVHYAQAIPVVWAVLHGRLLADALSGDSHDYETLAGIDIPPGPGGQRLSLLLHQLGNLVGKVRSRLA</sequence>
<dbReference type="RefSeq" id="WP_179053078.1">
    <property type="nucleotide sequence ID" value="NZ_QJRE01000113.1"/>
</dbReference>
<dbReference type="Proteomes" id="UP000704738">
    <property type="component" value="Unassembled WGS sequence"/>
</dbReference>
<dbReference type="Pfam" id="PF01266">
    <property type="entry name" value="DAO"/>
    <property type="match status" value="1"/>
</dbReference>
<dbReference type="AlphaFoldDB" id="A0ABD6N0N2"/>
<dbReference type="SUPFAM" id="SSF51905">
    <property type="entry name" value="FAD/NAD(P)-binding domain"/>
    <property type="match status" value="1"/>
</dbReference>
<evidence type="ECO:0000256" key="1">
    <source>
        <dbReference type="ARBA" id="ARBA00023002"/>
    </source>
</evidence>
<evidence type="ECO:0000313" key="3">
    <source>
        <dbReference type="EMBL" id="NWL47403.1"/>
    </source>
</evidence>
<evidence type="ECO:0000313" key="4">
    <source>
        <dbReference type="Proteomes" id="UP000704738"/>
    </source>
</evidence>
<dbReference type="Gene3D" id="3.30.9.10">
    <property type="entry name" value="D-Amino Acid Oxidase, subunit A, domain 2"/>
    <property type="match status" value="1"/>
</dbReference>
<dbReference type="PANTHER" id="PTHR13847:SF281">
    <property type="entry name" value="FAD DEPENDENT OXIDOREDUCTASE DOMAIN-CONTAINING PROTEIN"/>
    <property type="match status" value="1"/>
</dbReference>
<dbReference type="PRINTS" id="PR00420">
    <property type="entry name" value="RNGMNOXGNASE"/>
</dbReference>
<dbReference type="InterPro" id="IPR036188">
    <property type="entry name" value="FAD/NAD-bd_sf"/>
</dbReference>
<dbReference type="EMBL" id="QJRE01000113">
    <property type="protein sequence ID" value="NWL47403.1"/>
    <property type="molecule type" value="Genomic_DNA"/>
</dbReference>
<gene>
    <name evidence="3" type="ORF">DM819_16475</name>
</gene>